<comment type="caution">
    <text evidence="2">The sequence shown here is derived from an EMBL/GenBank/DDBJ whole genome shotgun (WGS) entry which is preliminary data.</text>
</comment>
<accession>A0AAV0NKI3</accession>
<evidence type="ECO:0000313" key="3">
    <source>
        <dbReference type="Proteomes" id="UP001154282"/>
    </source>
</evidence>
<dbReference type="EMBL" id="CAMGYJ010000008">
    <property type="protein sequence ID" value="CAI0459031.1"/>
    <property type="molecule type" value="Genomic_DNA"/>
</dbReference>
<feature type="compositionally biased region" description="Basic and acidic residues" evidence="1">
    <location>
        <begin position="40"/>
        <end position="53"/>
    </location>
</feature>
<dbReference type="AlphaFoldDB" id="A0AAV0NKI3"/>
<protein>
    <submittedName>
        <fullName evidence="2">Uncharacterized protein</fullName>
    </submittedName>
</protein>
<evidence type="ECO:0000313" key="2">
    <source>
        <dbReference type="EMBL" id="CAI0459031.1"/>
    </source>
</evidence>
<feature type="region of interest" description="Disordered" evidence="1">
    <location>
        <begin position="17"/>
        <end position="56"/>
    </location>
</feature>
<evidence type="ECO:0000256" key="1">
    <source>
        <dbReference type="SAM" id="MobiDB-lite"/>
    </source>
</evidence>
<reference evidence="2" key="1">
    <citation type="submission" date="2022-08" db="EMBL/GenBank/DDBJ databases">
        <authorList>
            <person name="Gutierrez-Valencia J."/>
        </authorList>
    </citation>
    <scope>NUCLEOTIDE SEQUENCE</scope>
</reference>
<name>A0AAV0NKI3_9ROSI</name>
<keyword evidence="3" id="KW-1185">Reference proteome</keyword>
<sequence length="67" mass="8057">MCHRKVRLCQHSLPQQFWQRPDPRAQPGRPLQSGFQRLPGDQHRDPRLPEERNQSNALLGRWHRELL</sequence>
<proteinExistence type="predicted"/>
<dbReference type="Proteomes" id="UP001154282">
    <property type="component" value="Unassembled WGS sequence"/>
</dbReference>
<organism evidence="2 3">
    <name type="scientific">Linum tenue</name>
    <dbReference type="NCBI Taxonomy" id="586396"/>
    <lineage>
        <taxon>Eukaryota</taxon>
        <taxon>Viridiplantae</taxon>
        <taxon>Streptophyta</taxon>
        <taxon>Embryophyta</taxon>
        <taxon>Tracheophyta</taxon>
        <taxon>Spermatophyta</taxon>
        <taxon>Magnoliopsida</taxon>
        <taxon>eudicotyledons</taxon>
        <taxon>Gunneridae</taxon>
        <taxon>Pentapetalae</taxon>
        <taxon>rosids</taxon>
        <taxon>fabids</taxon>
        <taxon>Malpighiales</taxon>
        <taxon>Linaceae</taxon>
        <taxon>Linum</taxon>
    </lineage>
</organism>
<gene>
    <name evidence="2" type="ORF">LITE_LOCUS33803</name>
</gene>